<evidence type="ECO:0000259" key="8">
    <source>
        <dbReference type="Pfam" id="PF02988"/>
    </source>
</evidence>
<keyword evidence="3" id="KW-0964">Secreted</keyword>
<proteinExistence type="inferred from homology"/>
<dbReference type="Pfam" id="PF00021">
    <property type="entry name" value="UPAR_LY6"/>
    <property type="match status" value="1"/>
</dbReference>
<dbReference type="AlphaFoldDB" id="A0A9Q0X6R1"/>
<feature type="signal peptide" evidence="6">
    <location>
        <begin position="1"/>
        <end position="19"/>
    </location>
</feature>
<dbReference type="InterPro" id="IPR045860">
    <property type="entry name" value="Snake_toxin-like_sf"/>
</dbReference>
<comment type="similarity">
    <text evidence="2">Belongs to the CNF-like-inhibitor family.</text>
</comment>
<keyword evidence="6" id="KW-0732">Signal</keyword>
<dbReference type="EMBL" id="JAPFRF010000023">
    <property type="protein sequence ID" value="KAJ7304089.1"/>
    <property type="molecule type" value="Genomic_DNA"/>
</dbReference>
<dbReference type="PANTHER" id="PTHR20914:SF30">
    <property type="entry name" value="LY6_PLAUR DOMAIN CONTAINING 9"/>
    <property type="match status" value="1"/>
</dbReference>
<dbReference type="Gene3D" id="2.10.60.10">
    <property type="entry name" value="CD59"/>
    <property type="match status" value="2"/>
</dbReference>
<dbReference type="Pfam" id="PF02988">
    <property type="entry name" value="PLA2_inh"/>
    <property type="match status" value="1"/>
</dbReference>
<feature type="domain" description="Phospholipase A2 inhibitor N-terminal" evidence="8">
    <location>
        <begin position="21"/>
        <end position="102"/>
    </location>
</feature>
<dbReference type="GO" id="GO:0005576">
    <property type="term" value="C:extracellular region"/>
    <property type="evidence" value="ECO:0007669"/>
    <property type="project" value="UniProtKB-SubCell"/>
</dbReference>
<dbReference type="InterPro" id="IPR004126">
    <property type="entry name" value="PLipase_A2_inh_N"/>
</dbReference>
<dbReference type="InterPro" id="IPR016054">
    <property type="entry name" value="LY6_UPA_recep-like"/>
</dbReference>
<dbReference type="GO" id="GO:0019834">
    <property type="term" value="F:phospholipase A2 inhibitor activity"/>
    <property type="evidence" value="ECO:0007669"/>
    <property type="project" value="UniProtKB-KW"/>
</dbReference>
<evidence type="ECO:0000256" key="1">
    <source>
        <dbReference type="ARBA" id="ARBA00004613"/>
    </source>
</evidence>
<feature type="domain" description="UPAR/Ly6" evidence="7">
    <location>
        <begin position="116"/>
        <end position="193"/>
    </location>
</feature>
<evidence type="ECO:0000259" key="7">
    <source>
        <dbReference type="Pfam" id="PF00021"/>
    </source>
</evidence>
<dbReference type="CDD" id="cd23588">
    <property type="entry name" value="TFP_LU_ECD_PLIG"/>
    <property type="match status" value="1"/>
</dbReference>
<accession>A0A9Q0X6R1</accession>
<dbReference type="InterPro" id="IPR050918">
    <property type="entry name" value="CNF-like_PLA2_Inhibitor"/>
</dbReference>
<keyword evidence="4" id="KW-0593">Phospholipase A2 inhibitor</keyword>
<evidence type="ECO:0000313" key="9">
    <source>
        <dbReference type="EMBL" id="KAJ7304089.1"/>
    </source>
</evidence>
<evidence type="ECO:0000256" key="2">
    <source>
        <dbReference type="ARBA" id="ARBA00006570"/>
    </source>
</evidence>
<protein>
    <recommendedName>
        <fullName evidence="11">Phospholipase A2 inhibitor and Ly6/PLAUR domain-containing protein-like</fullName>
    </recommendedName>
</protein>
<keyword evidence="10" id="KW-1185">Reference proteome</keyword>
<feature type="chain" id="PRO_5040415864" description="Phospholipase A2 inhibitor and Ly6/PLAUR domain-containing protein-like" evidence="6">
    <location>
        <begin position="20"/>
        <end position="217"/>
    </location>
</feature>
<evidence type="ECO:0008006" key="11">
    <source>
        <dbReference type="Google" id="ProtNLM"/>
    </source>
</evidence>
<organism evidence="9 10">
    <name type="scientific">Phrynocephalus forsythii</name>
    <dbReference type="NCBI Taxonomy" id="171643"/>
    <lineage>
        <taxon>Eukaryota</taxon>
        <taxon>Metazoa</taxon>
        <taxon>Chordata</taxon>
        <taxon>Craniata</taxon>
        <taxon>Vertebrata</taxon>
        <taxon>Euteleostomi</taxon>
        <taxon>Lepidosauria</taxon>
        <taxon>Squamata</taxon>
        <taxon>Bifurcata</taxon>
        <taxon>Unidentata</taxon>
        <taxon>Episquamata</taxon>
        <taxon>Toxicofera</taxon>
        <taxon>Iguania</taxon>
        <taxon>Acrodonta</taxon>
        <taxon>Agamidae</taxon>
        <taxon>Agaminae</taxon>
        <taxon>Phrynocephalus</taxon>
    </lineage>
</organism>
<evidence type="ECO:0000256" key="5">
    <source>
        <dbReference type="ARBA" id="ARBA00023157"/>
    </source>
</evidence>
<evidence type="ECO:0000256" key="6">
    <source>
        <dbReference type="SAM" id="SignalP"/>
    </source>
</evidence>
<name>A0A9Q0X6R1_9SAUR</name>
<dbReference type="PANTHER" id="PTHR20914">
    <property type="entry name" value="LY6/PLAUR DOMAIN-CONTAINING PROTEIN 8"/>
    <property type="match status" value="1"/>
</dbReference>
<comment type="caution">
    <text evidence="9">The sequence shown here is derived from an EMBL/GenBank/DDBJ whole genome shotgun (WGS) entry which is preliminary data.</text>
</comment>
<dbReference type="OrthoDB" id="9907178at2759"/>
<gene>
    <name evidence="9" type="ORF">JRQ81_011613</name>
</gene>
<sequence length="217" mass="24521">MTLLLKLLLFCELLRMGAFLECETCSAYGQTCTGETKTCSEDQDTCITIYTESNLNDTEIQKIERGCDTSYRCTFPPIFFHMGFGRIYRSNWVCCKGEDCATAVVKLPPKAMVYNGKQCPACYEWSETCKTDLVNCTGWDTSCFEVISMTNSSGAHTQRIMMGCTNKFVCATMDIEHSSFWLDDNIIQKAECTSQASRLISFIWPTFPGLFLLKILL</sequence>
<evidence type="ECO:0000313" key="10">
    <source>
        <dbReference type="Proteomes" id="UP001142489"/>
    </source>
</evidence>
<evidence type="ECO:0000256" key="4">
    <source>
        <dbReference type="ARBA" id="ARBA00023005"/>
    </source>
</evidence>
<dbReference type="Proteomes" id="UP001142489">
    <property type="component" value="Unassembled WGS sequence"/>
</dbReference>
<evidence type="ECO:0000256" key="3">
    <source>
        <dbReference type="ARBA" id="ARBA00022525"/>
    </source>
</evidence>
<keyword evidence="5" id="KW-1015">Disulfide bond</keyword>
<dbReference type="SUPFAM" id="SSF57302">
    <property type="entry name" value="Snake toxin-like"/>
    <property type="match status" value="1"/>
</dbReference>
<comment type="subcellular location">
    <subcellularLocation>
        <location evidence="1">Secreted</location>
    </subcellularLocation>
</comment>
<reference evidence="9" key="1">
    <citation type="journal article" date="2023" name="DNA Res.">
        <title>Chromosome-level genome assembly of Phrynocephalus forsythii using third-generation DNA sequencing and Hi-C analysis.</title>
        <authorList>
            <person name="Qi Y."/>
            <person name="Zhao W."/>
            <person name="Zhao Y."/>
            <person name="Niu C."/>
            <person name="Cao S."/>
            <person name="Zhang Y."/>
        </authorList>
    </citation>
    <scope>NUCLEOTIDE SEQUENCE</scope>
    <source>
        <tissue evidence="9">Muscle</tissue>
    </source>
</reference>
<dbReference type="CDD" id="cd23572">
    <property type="entry name" value="TFP_LU_ECD_PINLYP_rpt2"/>
    <property type="match status" value="1"/>
</dbReference>